<organism evidence="4 5">
    <name type="scientific">Raoultella ornithinolytica</name>
    <name type="common">Klebsiella ornithinolytica</name>
    <dbReference type="NCBI Taxonomy" id="54291"/>
    <lineage>
        <taxon>Bacteria</taxon>
        <taxon>Pseudomonadati</taxon>
        <taxon>Pseudomonadota</taxon>
        <taxon>Gammaproteobacteria</taxon>
        <taxon>Enterobacterales</taxon>
        <taxon>Enterobacteriaceae</taxon>
        <taxon>Klebsiella/Raoultella group</taxon>
        <taxon>Raoultella</taxon>
    </lineage>
</organism>
<gene>
    <name evidence="4" type="ORF">N2J37_17950</name>
</gene>
<dbReference type="GO" id="GO:0009253">
    <property type="term" value="P:peptidoglycan catabolic process"/>
    <property type="evidence" value="ECO:0007669"/>
    <property type="project" value="InterPro"/>
</dbReference>
<dbReference type="EC" id="3.2.1.17" evidence="3"/>
<evidence type="ECO:0000256" key="1">
    <source>
        <dbReference type="ARBA" id="ARBA00022529"/>
    </source>
</evidence>
<dbReference type="AlphaFoldDB" id="A0A9Q9JCW2"/>
<dbReference type="Proteomes" id="UP001064206">
    <property type="component" value="Chromosome"/>
</dbReference>
<dbReference type="RefSeq" id="WP_049077053.1">
    <property type="nucleotide sequence ID" value="NZ_CP104450.1"/>
</dbReference>
<keyword evidence="2 3" id="KW-0081">Bacteriolytic enzyme</keyword>
<evidence type="ECO:0000313" key="5">
    <source>
        <dbReference type="Proteomes" id="UP001064206"/>
    </source>
</evidence>
<dbReference type="GO" id="GO:0016998">
    <property type="term" value="P:cell wall macromolecule catabolic process"/>
    <property type="evidence" value="ECO:0007669"/>
    <property type="project" value="InterPro"/>
</dbReference>
<proteinExistence type="inferred from homology"/>
<dbReference type="Gene3D" id="1.10.530.40">
    <property type="match status" value="1"/>
</dbReference>
<dbReference type="GO" id="GO:0031640">
    <property type="term" value="P:killing of cells of another organism"/>
    <property type="evidence" value="ECO:0007669"/>
    <property type="project" value="UniProtKB-KW"/>
</dbReference>
<accession>A0A9Q9JCW2</accession>
<name>A0A9Q9JCW2_RAOOR</name>
<evidence type="ECO:0000256" key="3">
    <source>
        <dbReference type="RuleBase" id="RU003788"/>
    </source>
</evidence>
<dbReference type="Pfam" id="PF00959">
    <property type="entry name" value="Phage_lysozyme"/>
    <property type="match status" value="1"/>
</dbReference>
<protein>
    <recommendedName>
        <fullName evidence="3">Lysozyme</fullName>
        <ecNumber evidence="3">3.2.1.17</ecNumber>
    </recommendedName>
</protein>
<dbReference type="InterPro" id="IPR023346">
    <property type="entry name" value="Lysozyme-like_dom_sf"/>
</dbReference>
<comment type="catalytic activity">
    <reaction evidence="3">
        <text>Hydrolysis of (1-&gt;4)-beta-linkages between N-acetylmuramic acid and N-acetyl-D-glucosamine residues in a peptidoglycan and between N-acetyl-D-glucosamine residues in chitodextrins.</text>
        <dbReference type="EC" id="3.2.1.17"/>
    </reaction>
</comment>
<dbReference type="GO" id="GO:0042742">
    <property type="term" value="P:defense response to bacterium"/>
    <property type="evidence" value="ECO:0007669"/>
    <property type="project" value="UniProtKB-KW"/>
</dbReference>
<dbReference type="GO" id="GO:0003796">
    <property type="term" value="F:lysozyme activity"/>
    <property type="evidence" value="ECO:0007669"/>
    <property type="project" value="UniProtKB-EC"/>
</dbReference>
<comment type="similarity">
    <text evidence="3">Belongs to the glycosyl hydrolase 24 family.</text>
</comment>
<dbReference type="SUPFAM" id="SSF53955">
    <property type="entry name" value="Lysozyme-like"/>
    <property type="match status" value="1"/>
</dbReference>
<evidence type="ECO:0000256" key="2">
    <source>
        <dbReference type="ARBA" id="ARBA00022638"/>
    </source>
</evidence>
<reference evidence="4" key="1">
    <citation type="submission" date="2022-09" db="EMBL/GenBank/DDBJ databases">
        <title>Multidrug resistance Raoultella ornithinolytica Strain MQB_Silv_108.</title>
        <authorList>
            <person name="Quintela-Baluja M."/>
        </authorList>
    </citation>
    <scope>NUCLEOTIDE SEQUENCE</scope>
    <source>
        <strain evidence="4">MQB_Silv_108</strain>
    </source>
</reference>
<keyword evidence="3 4" id="KW-0378">Hydrolase</keyword>
<dbReference type="InterPro" id="IPR023347">
    <property type="entry name" value="Lysozyme_dom_sf"/>
</dbReference>
<dbReference type="EMBL" id="CP104450">
    <property type="protein sequence ID" value="UXE36433.1"/>
    <property type="molecule type" value="Genomic_DNA"/>
</dbReference>
<sequence length="147" mass="17117">MDLKERLIRYEGTKEYQRMLGYFRNDKFYPYKDSLGYLTIGYGHLVQKGEDFTNGITAIDADILLAHDIEKAKNQLKTLNLGVLPRDIEDYLVIMLFQLGLSGVLKFKKLLASAKAHDRTGIRRESVDSLWYRQTPNRIKDMNNQLQ</sequence>
<dbReference type="InterPro" id="IPR002196">
    <property type="entry name" value="Glyco_hydro_24"/>
</dbReference>
<keyword evidence="3" id="KW-0326">Glycosidase</keyword>
<evidence type="ECO:0000313" key="4">
    <source>
        <dbReference type="EMBL" id="UXE36433.1"/>
    </source>
</evidence>
<keyword evidence="1 3" id="KW-0929">Antimicrobial</keyword>